<feature type="region of interest" description="Disordered" evidence="2">
    <location>
        <begin position="43"/>
        <end position="85"/>
    </location>
</feature>
<organism evidence="4 5">
    <name type="scientific">Lactuca saligna</name>
    <name type="common">Willowleaf lettuce</name>
    <dbReference type="NCBI Taxonomy" id="75948"/>
    <lineage>
        <taxon>Eukaryota</taxon>
        <taxon>Viridiplantae</taxon>
        <taxon>Streptophyta</taxon>
        <taxon>Embryophyta</taxon>
        <taxon>Tracheophyta</taxon>
        <taxon>Spermatophyta</taxon>
        <taxon>Magnoliopsida</taxon>
        <taxon>eudicotyledons</taxon>
        <taxon>Gunneridae</taxon>
        <taxon>Pentapetalae</taxon>
        <taxon>asterids</taxon>
        <taxon>campanulids</taxon>
        <taxon>Asterales</taxon>
        <taxon>Asteraceae</taxon>
        <taxon>Cichorioideae</taxon>
        <taxon>Cichorieae</taxon>
        <taxon>Lactucinae</taxon>
        <taxon>Lactuca</taxon>
    </lineage>
</organism>
<dbReference type="Proteomes" id="UP001177003">
    <property type="component" value="Chromosome 9"/>
</dbReference>
<keyword evidence="1" id="KW-0175">Coiled coil</keyword>
<reference evidence="4" key="1">
    <citation type="submission" date="2023-04" db="EMBL/GenBank/DDBJ databases">
        <authorList>
            <person name="Vijverberg K."/>
            <person name="Xiong W."/>
            <person name="Schranz E."/>
        </authorList>
    </citation>
    <scope>NUCLEOTIDE SEQUENCE</scope>
</reference>
<feature type="coiled-coil region" evidence="1">
    <location>
        <begin position="607"/>
        <end position="634"/>
    </location>
</feature>
<feature type="compositionally biased region" description="Polar residues" evidence="2">
    <location>
        <begin position="229"/>
        <end position="246"/>
    </location>
</feature>
<feature type="region of interest" description="Disordered" evidence="2">
    <location>
        <begin position="221"/>
        <end position="270"/>
    </location>
</feature>
<name>A0AA36ELN3_LACSI</name>
<evidence type="ECO:0000313" key="5">
    <source>
        <dbReference type="Proteomes" id="UP001177003"/>
    </source>
</evidence>
<dbReference type="AlphaFoldDB" id="A0AA36ELN3"/>
<evidence type="ECO:0000313" key="4">
    <source>
        <dbReference type="EMBL" id="CAI9300373.1"/>
    </source>
</evidence>
<dbReference type="InterPro" id="IPR037731">
    <property type="entry name" value="ASY3-like"/>
</dbReference>
<evidence type="ECO:0000256" key="1">
    <source>
        <dbReference type="SAM" id="Coils"/>
    </source>
</evidence>
<gene>
    <name evidence="4" type="ORF">LSALG_LOCUS39014</name>
</gene>
<evidence type="ECO:0000259" key="3">
    <source>
        <dbReference type="Pfam" id="PF20435"/>
    </source>
</evidence>
<dbReference type="PANTHER" id="PTHR36027:SF1">
    <property type="entry name" value="MEIOSIS-SPECIFIC PROTEIN ASY3"/>
    <property type="match status" value="1"/>
</dbReference>
<feature type="region of interest" description="Disordered" evidence="2">
    <location>
        <begin position="367"/>
        <end position="389"/>
    </location>
</feature>
<dbReference type="Pfam" id="PF20435">
    <property type="entry name" value="ASY3-like"/>
    <property type="match status" value="1"/>
</dbReference>
<feature type="compositionally biased region" description="Polar residues" evidence="2">
    <location>
        <begin position="302"/>
        <end position="311"/>
    </location>
</feature>
<evidence type="ECO:0000256" key="2">
    <source>
        <dbReference type="SAM" id="MobiDB-lite"/>
    </source>
</evidence>
<feature type="region of interest" description="Disordered" evidence="2">
    <location>
        <begin position="302"/>
        <end position="329"/>
    </location>
</feature>
<sequence>MGRQLHLLDDHMSGNWSLGSKYHPCSQSRKISIGIVVDSVAKTKGKNGRGDVTELQTSQNVTSAKDTPTERQNKAPCQEPPPLVYTNTSHQIISHPDTINHPTKVSSLPSTSNVLLQPNKIVGETDPDTVFETQMSDLHSKDANNEEKSKKNTYQSEAGSHFVMGREEQSSYATPQKVTVPEKGITEQGTSERGNNGNMALRMKVQELLGTVYSPNKKQYDHETFGMDANNSKPKSVTNKSDSQHLQTRETHSGSLNKRPVTRSFTSKKPQTQKFVPLYQSKEAKLDKNVFSFVDNWSKKASTNVNHGSTMSKRKERGVHKDENHQATDVRKRKADTVNVSLKENRRGDIEKVQLDTEMKDQFEVIRTGGGNNSTMLKNNKDQDSSSKHSLKINLDPQYDLKSPTFEFKTAPRYLFYNNHEDLDVGSLSKRSFKSHSIGFSMGAHSNANTNNFTMDPQDCVAKPATVHKESKYVGSESSEDGSPVTVPVTLENKNINGNRWSISPSCQEEVSESSEDGSPIKGDEDCEKFHDTSSEQDGLAGAVKLFALALERVESKIHSSTTRQSAEILLSVSMNIHSQLQNAESRIQNEVGKLTNLGKSKRMHSESQCQEQQEQLKRIYEKFKEEVDQHLEKCRSTLKGLESHEIEVRGMVEKQRLSHRKLLMQTEEAIEAQLNDAQKRLSDVHRVAREKMDQQQNKSSLGFLVIINHTYQALTL</sequence>
<feature type="compositionally biased region" description="Polar residues" evidence="2">
    <location>
        <begin position="54"/>
        <end position="66"/>
    </location>
</feature>
<keyword evidence="5" id="KW-1185">Reference proteome</keyword>
<feature type="compositionally biased region" description="Polar residues" evidence="2">
    <location>
        <begin position="500"/>
        <end position="509"/>
    </location>
</feature>
<dbReference type="PANTHER" id="PTHR36027">
    <property type="entry name" value="MEIOSIS-SPECIFIC PROTEIN ASY3"/>
    <property type="match status" value="1"/>
</dbReference>
<dbReference type="GO" id="GO:0051321">
    <property type="term" value="P:meiotic cell cycle"/>
    <property type="evidence" value="ECO:0007669"/>
    <property type="project" value="InterPro"/>
</dbReference>
<dbReference type="EMBL" id="OX465085">
    <property type="protein sequence ID" value="CAI9300373.1"/>
    <property type="molecule type" value="Genomic_DNA"/>
</dbReference>
<feature type="domain" description="Meiosis-specific protein ASY3-like coiled-coil" evidence="3">
    <location>
        <begin position="534"/>
        <end position="696"/>
    </location>
</feature>
<feature type="region of interest" description="Disordered" evidence="2">
    <location>
        <begin position="500"/>
        <end position="522"/>
    </location>
</feature>
<accession>A0AA36ELN3</accession>
<feature type="compositionally biased region" description="Basic and acidic residues" evidence="2">
    <location>
        <begin position="319"/>
        <end position="329"/>
    </location>
</feature>
<dbReference type="InterPro" id="IPR046845">
    <property type="entry name" value="ASY3-like_CC"/>
</dbReference>
<protein>
    <recommendedName>
        <fullName evidence="3">Meiosis-specific protein ASY3-like coiled-coil domain-containing protein</fullName>
    </recommendedName>
</protein>
<proteinExistence type="predicted"/>